<keyword evidence="5" id="KW-0808">Transferase</keyword>
<accession>B9T0E0</accession>
<evidence type="ECO:0000256" key="3">
    <source>
        <dbReference type="ARBA" id="ARBA00004906"/>
    </source>
</evidence>
<dbReference type="AlphaFoldDB" id="B9T0E0"/>
<comment type="pathway">
    <text evidence="3">Protein modification; protein ubiquitination.</text>
</comment>
<dbReference type="PANTHER" id="PTHR33389:SF18">
    <property type="entry name" value="OS01G0677900 PROTEIN"/>
    <property type="match status" value="1"/>
</dbReference>
<protein>
    <recommendedName>
        <fullName evidence="4">RING-type E3 ubiquitin transferase</fullName>
        <ecNumber evidence="4">2.3.2.27</ecNumber>
    </recommendedName>
</protein>
<keyword evidence="7" id="KW-0833">Ubl conjugation pathway</keyword>
<dbReference type="Proteomes" id="UP000008311">
    <property type="component" value="Unassembled WGS sequence"/>
</dbReference>
<keyword evidence="13" id="KW-1185">Reference proteome</keyword>
<evidence type="ECO:0000256" key="5">
    <source>
        <dbReference type="ARBA" id="ARBA00022679"/>
    </source>
</evidence>
<evidence type="ECO:0000256" key="9">
    <source>
        <dbReference type="ARBA" id="ARBA00023136"/>
    </source>
</evidence>
<evidence type="ECO:0000256" key="6">
    <source>
        <dbReference type="ARBA" id="ARBA00022692"/>
    </source>
</evidence>
<dbReference type="PANTHER" id="PTHR33389">
    <property type="entry name" value="FAMILY PROTEIN, PUTATIVE (DUF2921)-RELATED"/>
    <property type="match status" value="1"/>
</dbReference>
<feature type="domain" description="SWEET-like" evidence="11">
    <location>
        <begin position="44"/>
        <end position="167"/>
    </location>
</feature>
<evidence type="ECO:0000313" key="12">
    <source>
        <dbReference type="EMBL" id="EEF30668.1"/>
    </source>
</evidence>
<dbReference type="GO" id="GO:0012505">
    <property type="term" value="C:endomembrane system"/>
    <property type="evidence" value="ECO:0007669"/>
    <property type="project" value="UniProtKB-SubCell"/>
</dbReference>
<reference evidence="13" key="1">
    <citation type="journal article" date="2010" name="Nat. Biotechnol.">
        <title>Draft genome sequence of the oilseed species Ricinus communis.</title>
        <authorList>
            <person name="Chan A.P."/>
            <person name="Crabtree J."/>
            <person name="Zhao Q."/>
            <person name="Lorenzi H."/>
            <person name="Orvis J."/>
            <person name="Puiu D."/>
            <person name="Melake-Berhan A."/>
            <person name="Jones K.M."/>
            <person name="Redman J."/>
            <person name="Chen G."/>
            <person name="Cahoon E.B."/>
            <person name="Gedil M."/>
            <person name="Stanke M."/>
            <person name="Haas B.J."/>
            <person name="Wortman J.R."/>
            <person name="Fraser-Liggett C.M."/>
            <person name="Ravel J."/>
            <person name="Rabinowicz P.D."/>
        </authorList>
    </citation>
    <scope>NUCLEOTIDE SEQUENCE [LARGE SCALE GENOMIC DNA]</scope>
    <source>
        <strain evidence="13">cv. Hale</strain>
    </source>
</reference>
<keyword evidence="8 10" id="KW-1133">Transmembrane helix</keyword>
<evidence type="ECO:0000259" key="11">
    <source>
        <dbReference type="Pfam" id="PF11145"/>
    </source>
</evidence>
<comment type="catalytic activity">
    <reaction evidence="1">
        <text>S-ubiquitinyl-[E2 ubiquitin-conjugating enzyme]-L-cysteine + [acceptor protein]-L-lysine = [E2 ubiquitin-conjugating enzyme]-L-cysteine + N(6)-ubiquitinyl-[acceptor protein]-L-lysine.</text>
        <dbReference type="EC" id="2.3.2.27"/>
    </reaction>
</comment>
<feature type="transmembrane region" description="Helical" evidence="10">
    <location>
        <begin position="53"/>
        <end position="74"/>
    </location>
</feature>
<evidence type="ECO:0000256" key="10">
    <source>
        <dbReference type="SAM" id="Phobius"/>
    </source>
</evidence>
<evidence type="ECO:0000256" key="1">
    <source>
        <dbReference type="ARBA" id="ARBA00000900"/>
    </source>
</evidence>
<evidence type="ECO:0000313" key="13">
    <source>
        <dbReference type="Proteomes" id="UP000008311"/>
    </source>
</evidence>
<evidence type="ECO:0000256" key="2">
    <source>
        <dbReference type="ARBA" id="ARBA00004127"/>
    </source>
</evidence>
<evidence type="ECO:0000256" key="4">
    <source>
        <dbReference type="ARBA" id="ARBA00012483"/>
    </source>
</evidence>
<sequence>MICSVFLVDGRNDHCSNKYDSFSDSVTSPAANMSARLNFWEDRTLWFYDKTTLLLSLPFYGAGILMVLLNNISINTNIDFILKSCADVLIDGFLLPQFFLNLLRSSKENALAYRFYMGTTLLQLIQHLYNVYRFYNHDLPCAHPDGDCYSLTWDFLIYLQQKFGVDYVFVGKNRKLEVIEKGIAARDD</sequence>
<dbReference type="GO" id="GO:0061630">
    <property type="term" value="F:ubiquitin protein ligase activity"/>
    <property type="evidence" value="ECO:0007669"/>
    <property type="project" value="UniProtKB-EC"/>
</dbReference>
<keyword evidence="9 10" id="KW-0472">Membrane</keyword>
<dbReference type="InterPro" id="IPR021319">
    <property type="entry name" value="DUF2921"/>
</dbReference>
<dbReference type="EC" id="2.3.2.27" evidence="4"/>
<evidence type="ECO:0000256" key="8">
    <source>
        <dbReference type="ARBA" id="ARBA00022989"/>
    </source>
</evidence>
<name>B9T0E0_RICCO</name>
<dbReference type="STRING" id="3988.B9T0E0"/>
<evidence type="ECO:0000256" key="7">
    <source>
        <dbReference type="ARBA" id="ARBA00022786"/>
    </source>
</evidence>
<proteinExistence type="predicted"/>
<organism evidence="12 13">
    <name type="scientific">Ricinus communis</name>
    <name type="common">Castor bean</name>
    <dbReference type="NCBI Taxonomy" id="3988"/>
    <lineage>
        <taxon>Eukaryota</taxon>
        <taxon>Viridiplantae</taxon>
        <taxon>Streptophyta</taxon>
        <taxon>Embryophyta</taxon>
        <taxon>Tracheophyta</taxon>
        <taxon>Spermatophyta</taxon>
        <taxon>Magnoliopsida</taxon>
        <taxon>eudicotyledons</taxon>
        <taxon>Gunneridae</taxon>
        <taxon>Pentapetalae</taxon>
        <taxon>rosids</taxon>
        <taxon>fabids</taxon>
        <taxon>Malpighiales</taxon>
        <taxon>Euphorbiaceae</taxon>
        <taxon>Acalyphoideae</taxon>
        <taxon>Acalypheae</taxon>
        <taxon>Ricinus</taxon>
    </lineage>
</organism>
<dbReference type="EMBL" id="EQ974302">
    <property type="protein sequence ID" value="EEF30668.1"/>
    <property type="molecule type" value="Genomic_DNA"/>
</dbReference>
<gene>
    <name evidence="12" type="ORF">RCOM_0507740</name>
</gene>
<keyword evidence="6 10" id="KW-0812">Transmembrane</keyword>
<dbReference type="Pfam" id="PF11145">
    <property type="entry name" value="DUF2921"/>
    <property type="match status" value="1"/>
</dbReference>
<dbReference type="InParanoid" id="B9T0E0"/>
<comment type="subcellular location">
    <subcellularLocation>
        <location evidence="2">Endomembrane system</location>
        <topology evidence="2">Multi-pass membrane protein</topology>
    </subcellularLocation>
</comment>